<evidence type="ECO:0000313" key="3">
    <source>
        <dbReference type="Proteomes" id="UP000010846"/>
    </source>
</evidence>
<evidence type="ECO:0000256" key="1">
    <source>
        <dbReference type="SAM" id="MobiDB-lite"/>
    </source>
</evidence>
<feature type="compositionally biased region" description="Basic and acidic residues" evidence="1">
    <location>
        <begin position="46"/>
        <end position="55"/>
    </location>
</feature>
<protein>
    <submittedName>
        <fullName evidence="2">Uncharacterized protein</fullName>
    </submittedName>
</protein>
<name>L0IE65_HALRX</name>
<sequence length="292" mass="31758">MGVGVGLDEMSANDRPVLSRRRLLAVSGGAFAATATGRAGASAERPGGDRGRRARWLDGRCPDATIEPSHGHCEESTTGGCADDHPETVAIQTAVAEALADQYPTVGALVDDGYRPYFDTLERGEDGWSHWLNPEYIGDDTVLDPERPGSVLVDNRTWRALGVMFIASRDGEPVDPPPVYGEGEPDDARCSPWHYHAGLPGRKAWWYYQAVYDEGNPPLLPPCRTPCVLHVWAVDHPESVYAHDAPPAKYRDGPADRTGLDTNARPGDDALGWETLPDWLVPDVLPAEIDPF</sequence>
<keyword evidence="3" id="KW-1185">Reference proteome</keyword>
<reference evidence="2" key="1">
    <citation type="submission" date="2011-09" db="EMBL/GenBank/DDBJ databases">
        <title>Complete sequence of Halovivax ruber XH-70.</title>
        <authorList>
            <consortium name="US DOE Joint Genome Institute"/>
            <person name="Lucas S."/>
            <person name="Han J."/>
            <person name="Lapidus A."/>
            <person name="Cheng J.-F."/>
            <person name="Goodwin L."/>
            <person name="Pitluck S."/>
            <person name="Peters L."/>
            <person name="Mikhailova N."/>
            <person name="Davenport K."/>
            <person name="Detter J.C."/>
            <person name="Han C."/>
            <person name="Tapia R."/>
            <person name="Land M."/>
            <person name="Hauser L."/>
            <person name="Kyrpides N."/>
            <person name="Ivanova N."/>
            <person name="Pagani I."/>
            <person name="Sproer C."/>
            <person name="Anderson I."/>
            <person name="Woyke T."/>
        </authorList>
    </citation>
    <scope>NUCLEOTIDE SEQUENCE</scope>
    <source>
        <strain evidence="2">XH-70</strain>
    </source>
</reference>
<dbReference type="EMBL" id="CP003050">
    <property type="protein sequence ID" value="AGB17133.1"/>
    <property type="molecule type" value="Genomic_DNA"/>
</dbReference>
<gene>
    <name evidence="2" type="ordered locus">Halru_2552</name>
</gene>
<feature type="region of interest" description="Disordered" evidence="1">
    <location>
        <begin position="243"/>
        <end position="267"/>
    </location>
</feature>
<organism evidence="2 3">
    <name type="scientific">Halovivax ruber (strain DSM 18193 / JCM 13892 / XH-70)</name>
    <dbReference type="NCBI Taxonomy" id="797302"/>
    <lineage>
        <taxon>Archaea</taxon>
        <taxon>Methanobacteriati</taxon>
        <taxon>Methanobacteriota</taxon>
        <taxon>Stenosarchaea group</taxon>
        <taxon>Halobacteria</taxon>
        <taxon>Halobacteriales</taxon>
        <taxon>Natrialbaceae</taxon>
        <taxon>Halovivax</taxon>
    </lineage>
</organism>
<dbReference type="AlphaFoldDB" id="L0IE65"/>
<dbReference type="Proteomes" id="UP000010846">
    <property type="component" value="Chromosome"/>
</dbReference>
<proteinExistence type="predicted"/>
<dbReference type="STRING" id="797302.Halru_2552"/>
<dbReference type="eggNOG" id="arCOG03919">
    <property type="taxonomic scope" value="Archaea"/>
</dbReference>
<feature type="region of interest" description="Disordered" evidence="1">
    <location>
        <begin position="35"/>
        <end position="55"/>
    </location>
</feature>
<dbReference type="KEGG" id="hru:Halru_2552"/>
<feature type="compositionally biased region" description="Basic and acidic residues" evidence="1">
    <location>
        <begin position="249"/>
        <end position="259"/>
    </location>
</feature>
<accession>L0IE65</accession>
<evidence type="ECO:0000313" key="2">
    <source>
        <dbReference type="EMBL" id="AGB17133.1"/>
    </source>
</evidence>
<dbReference type="HOGENOM" id="CLU_805652_0_0_2"/>